<reference evidence="3 4" key="1">
    <citation type="journal article" date="2017" name="Antonie Van Leeuwenhoek">
        <title>Rhizobium rhizosphaerae sp. nov., a novel species isolated from rice rhizosphere.</title>
        <authorList>
            <person name="Zhao J.J."/>
            <person name="Zhang J."/>
            <person name="Zhang R.J."/>
            <person name="Zhang C.W."/>
            <person name="Yin H.Q."/>
            <person name="Zhang X.X."/>
        </authorList>
    </citation>
    <scope>NUCLEOTIDE SEQUENCE [LARGE SCALE GENOMIC DNA]</scope>
    <source>
        <strain evidence="3 4">BSs20135</strain>
    </source>
</reference>
<dbReference type="STRING" id="493475.GARC_2618"/>
<dbReference type="InterPro" id="IPR003961">
    <property type="entry name" value="FN3_dom"/>
</dbReference>
<feature type="signal peptide" evidence="1">
    <location>
        <begin position="1"/>
        <end position="28"/>
    </location>
</feature>
<proteinExistence type="predicted"/>
<evidence type="ECO:0000313" key="4">
    <source>
        <dbReference type="Proteomes" id="UP000006327"/>
    </source>
</evidence>
<keyword evidence="1" id="KW-0732">Signal</keyword>
<feature type="domain" description="Fibronectin type-III" evidence="2">
    <location>
        <begin position="731"/>
        <end position="825"/>
    </location>
</feature>
<dbReference type="Gene3D" id="2.60.120.380">
    <property type="match status" value="1"/>
</dbReference>
<dbReference type="Gene3D" id="2.60.40.10">
    <property type="entry name" value="Immunoglobulins"/>
    <property type="match status" value="5"/>
</dbReference>
<gene>
    <name evidence="3" type="ORF">GARC_2618</name>
</gene>
<dbReference type="SMART" id="SM00060">
    <property type="entry name" value="FN3"/>
    <property type="match status" value="5"/>
</dbReference>
<evidence type="ECO:0000313" key="3">
    <source>
        <dbReference type="EMBL" id="GAC19584.1"/>
    </source>
</evidence>
<comment type="caution">
    <text evidence="3">The sequence shown here is derived from an EMBL/GenBank/DDBJ whole genome shotgun (WGS) entry which is preliminary data.</text>
</comment>
<dbReference type="Proteomes" id="UP000006327">
    <property type="component" value="Unassembled WGS sequence"/>
</dbReference>
<protein>
    <recommendedName>
        <fullName evidence="2">Fibronectin type-III domain-containing protein</fullName>
    </recommendedName>
</protein>
<dbReference type="InterPro" id="IPR013783">
    <property type="entry name" value="Ig-like_fold"/>
</dbReference>
<evidence type="ECO:0000259" key="2">
    <source>
        <dbReference type="PROSITE" id="PS50853"/>
    </source>
</evidence>
<feature type="chain" id="PRO_5003899233" description="Fibronectin type-III domain-containing protein" evidence="1">
    <location>
        <begin position="29"/>
        <end position="1415"/>
    </location>
</feature>
<dbReference type="PANTHER" id="PTHR47135">
    <property type="entry name" value="FIBRONECTIN TYPE III DOMAIN-CONTAINING PROTEIN 7"/>
    <property type="match status" value="1"/>
</dbReference>
<keyword evidence="4" id="KW-1185">Reference proteome</keyword>
<sequence>MLFRIFSRVFYVKLISLLLILFSSLSFSAEHSITGSWASSVIGNVHSTSNPNFQFTVKDLQEVNFSISANFTLNSFSQGLHAYILNDKSVVIKEMQARSNLNLSIDLPQGEYSLVVSTLVPGDRGTFTVITPDLDMLIAKPLLVVESNWESSAGQDPYSIRNPQYSFSIPETKVVHFEVKAKFPYYNRNGHGLHVYILDDTGSIVKEPAAGASPQSVTVERHFSVELLPGEYTFVMGTNKPGGNGAFSIATYDIENEFITQLPSKTVGSWSSSAGQTPFSENNPTFWFELTEATELSIRVYNRFQTPSWGNPNSSGSYLYLLTPHGEILAEQLMTDGHFFTFQALPGEYYLAVGTDKEFSRGSFTLETFSLAGGSFEKLDIDPPSCINLPARELPGQSFDINWCGVSNATSYKLYENNTLFSEHTETTVQKVNVEGKYEYELRACNSSVCGFHSEKSTILVFPPAPEVPVVKTEKKGNHFDVTWNNVANADQYRLEVQFENGDWEYVGTYEGNIQSASFSDLNVGNYKYRIVACQGDNCAEPSSVTEQSSIDLIHKPGRHTLTAWTTNSGKIRLSINPHPSFGTISLFYRNKYSLGNVSGVIENIHYGNYQWVVADQLPGGYYSLASKMCNFNGCSQLSYYVNAVQRPDPVTNILVQVNGQNISFNWQQHDTGQLNTVEYSYEGGQYQPYSGTKQQTFTTPNLPAGSYKFKVSSCLEDCSYSEETNTIEFLPTPVTITSDNVRLEKIKNRLAFTWKESNAVQEYIVELQHNDGAWQPFPAINSTAANLTVHDVQQTGDYRFRVKPCNVSGCNNFTESNTVIVDDIPDNNLARLSFPYQVGSPEDGAMALQVSWPDLSDNSFYTIESNVTGQWQTIYQGENASYEDRSLWYESYAFQYRLTKCTNEDMLTCEVPTLLDFTYSPIVDFPMLQAIQRPVLSKLSELYHKSGWAFDLSWSSIKPTSYRVYSTEDKSLTNGPVTDSWALDVFGGLDEVMPVIEYRFRSVYYRIFACDIYGICQNIPQSITVNVPFAPENVIPQKDERGAVVTWSPLFDLDCFAVSRDIYLPGESNPFSTGVWGSGRFVDSWSIETADPSTWIVKVGSMLRDEAGKCDFTTTTYGEEFSIEFDTTIIRPPSTFKFEKDGSGGYQFVWSIGFGALGYKIERSTDEQLTWQDVGYYQAISQDRTYTPVLNPPPGNNIYRIRSCKSESDCALLSKTAKGIYIGVLPQPTNVSANIVNERIYVNWSRPDNEFLTGFSVGYIDDSGTNWIWGATLSASTISNDFVLQQIKPQADGKYYVFVKAIFEVNGSKQYSEPSVVILSDVTPPIEYEWSKSPVNIGEQVQLTNLDSAISYCVSTDDSNLRFDNTSQIVFYAVTTGEVTNWQCYDATDVLVSNIVAGITVNKLSAPQNLMSEQ</sequence>
<dbReference type="eggNOG" id="COG4733">
    <property type="taxonomic scope" value="Bacteria"/>
</dbReference>
<dbReference type="OrthoDB" id="9815903at2"/>
<dbReference type="PROSITE" id="PS50853">
    <property type="entry name" value="FN3"/>
    <property type="match status" value="1"/>
</dbReference>
<name>K6XG03_9ALTE</name>
<dbReference type="InterPro" id="IPR036213">
    <property type="entry name" value="Calpain_III_sf"/>
</dbReference>
<dbReference type="SUPFAM" id="SSF49758">
    <property type="entry name" value="Calpain large subunit, middle domain (domain III)"/>
    <property type="match status" value="2"/>
</dbReference>
<dbReference type="EMBL" id="BAEO01000031">
    <property type="protein sequence ID" value="GAC19584.1"/>
    <property type="molecule type" value="Genomic_DNA"/>
</dbReference>
<accession>K6XG03</accession>
<evidence type="ECO:0000256" key="1">
    <source>
        <dbReference type="SAM" id="SignalP"/>
    </source>
</evidence>
<organism evidence="3 4">
    <name type="scientific">Paraglaciecola arctica BSs20135</name>
    <dbReference type="NCBI Taxonomy" id="493475"/>
    <lineage>
        <taxon>Bacteria</taxon>
        <taxon>Pseudomonadati</taxon>
        <taxon>Pseudomonadota</taxon>
        <taxon>Gammaproteobacteria</taxon>
        <taxon>Alteromonadales</taxon>
        <taxon>Alteromonadaceae</taxon>
        <taxon>Paraglaciecola</taxon>
    </lineage>
</organism>
<dbReference type="RefSeq" id="WP_007620571.1">
    <property type="nucleotide sequence ID" value="NZ_BAEO01000031.1"/>
</dbReference>
<dbReference type="InterPro" id="IPR036116">
    <property type="entry name" value="FN3_sf"/>
</dbReference>
<dbReference type="SUPFAM" id="SSF49265">
    <property type="entry name" value="Fibronectin type III"/>
    <property type="match status" value="3"/>
</dbReference>